<proteinExistence type="predicted"/>
<dbReference type="GeneID" id="34597402"/>
<organism evidence="1 2">
    <name type="scientific">Fonsecaea monophora</name>
    <dbReference type="NCBI Taxonomy" id="254056"/>
    <lineage>
        <taxon>Eukaryota</taxon>
        <taxon>Fungi</taxon>
        <taxon>Dikarya</taxon>
        <taxon>Ascomycota</taxon>
        <taxon>Pezizomycotina</taxon>
        <taxon>Eurotiomycetes</taxon>
        <taxon>Chaetothyriomycetidae</taxon>
        <taxon>Chaetothyriales</taxon>
        <taxon>Herpotrichiellaceae</taxon>
        <taxon>Fonsecaea</taxon>
    </lineage>
</organism>
<name>A0A177FJ27_9EURO</name>
<keyword evidence="2" id="KW-1185">Reference proteome</keyword>
<dbReference type="Proteomes" id="UP000077002">
    <property type="component" value="Unassembled WGS sequence"/>
</dbReference>
<dbReference type="AlphaFoldDB" id="A0A177FJ27"/>
<dbReference type="EMBL" id="LVKK01000009">
    <property type="protein sequence ID" value="OAG43640.1"/>
    <property type="molecule type" value="Genomic_DNA"/>
</dbReference>
<dbReference type="RefSeq" id="XP_022515592.1">
    <property type="nucleotide sequence ID" value="XM_022652206.1"/>
</dbReference>
<reference evidence="1 2" key="1">
    <citation type="submission" date="2016-03" db="EMBL/GenBank/DDBJ databases">
        <title>Draft genome sequence of the Fonsecaea monophora CBS 269.37.</title>
        <authorList>
            <person name="Bombassaro A."/>
            <person name="Vinicius W.A."/>
            <person name="De Hoog S."/>
            <person name="Sun J."/>
            <person name="Souza E.M."/>
            <person name="Raittz R.T."/>
            <person name="Costa F."/>
            <person name="Leao A.C."/>
            <person name="Tadra-Sfeir M.Z."/>
            <person name="Baura V."/>
            <person name="Balsanelli E."/>
            <person name="Pedrosa F.O."/>
            <person name="Moreno L.F."/>
            <person name="Steffens M.B."/>
            <person name="Xi L."/>
            <person name="Bocca A.L."/>
            <person name="Felipe M.S."/>
            <person name="Teixeira M."/>
            <person name="Telles Filho F.Q."/>
            <person name="Azevedo C.M."/>
            <person name="Gomes R."/>
            <person name="Vicente V.A."/>
        </authorList>
    </citation>
    <scope>NUCLEOTIDE SEQUENCE [LARGE SCALE GENOMIC DNA]</scope>
    <source>
        <strain evidence="1 2">CBS 269.37</strain>
    </source>
</reference>
<evidence type="ECO:0000313" key="2">
    <source>
        <dbReference type="Proteomes" id="UP000077002"/>
    </source>
</evidence>
<comment type="caution">
    <text evidence="1">The sequence shown here is derived from an EMBL/GenBank/DDBJ whole genome shotgun (WGS) entry which is preliminary data.</text>
</comment>
<evidence type="ECO:0000313" key="1">
    <source>
        <dbReference type="EMBL" id="OAG43640.1"/>
    </source>
</evidence>
<accession>A0A177FJ27</accession>
<gene>
    <name evidence="1" type="ORF">AYO21_02226</name>
</gene>
<dbReference type="OrthoDB" id="4126123at2759"/>
<protein>
    <submittedName>
        <fullName evidence="1">Uncharacterized protein</fullName>
    </submittedName>
</protein>
<sequence length="112" mass="12738">MSAINSARTDAIMSCMRRVRRYLDQCYDFDHLHAQIPSAEYHKYKQSQLNHVLDILLTLFDSNSGGAVPPTDPPHERPELGWDLPPQFNGARFLTGASIHRIQPTSTSDMRD</sequence>